<dbReference type="InterPro" id="IPR027417">
    <property type="entry name" value="P-loop_NTPase"/>
</dbReference>
<sequence>MVLSLSAPAAPDTPTCAPVVTSEHSLPLEDGSEWSGCPTAAGELRGREPVLAMTVRARPVPHEFGPADVAERVWVRAAALQPAALVAVSSADGGVGRSTLVAALGGVLALAVPDPVIAVDMNPVPWGGLDERIGRSNAGTVWDAVRDLHTLTSRREIDRWAQHGLSGLLALVGETEGRGRRPPRHDEAAAVVEAVRRVYPLTICDVMPALITGVWRTLAAAHAPVLVARATTDSLRHTMRLVAHLRAAGYGAVADRSVLAVVASSPDIDRAVRAVVQQATTVVPAVVPIPFDAQLARPEPIDVRRLRKPTRHALVQLADAVIQRCADPRAELPVGAVKERA</sequence>
<dbReference type="GO" id="GO:0009898">
    <property type="term" value="C:cytoplasmic side of plasma membrane"/>
    <property type="evidence" value="ECO:0007669"/>
    <property type="project" value="TreeGrafter"/>
</dbReference>
<proteinExistence type="predicted"/>
<dbReference type="GO" id="GO:0016887">
    <property type="term" value="F:ATP hydrolysis activity"/>
    <property type="evidence" value="ECO:0007669"/>
    <property type="project" value="TreeGrafter"/>
</dbReference>
<dbReference type="SUPFAM" id="SSF52540">
    <property type="entry name" value="P-loop containing nucleoside triphosphate hydrolases"/>
    <property type="match status" value="1"/>
</dbReference>
<organism evidence="1 2">
    <name type="scientific">Actinoplanes auranticolor</name>
    <dbReference type="NCBI Taxonomy" id="47988"/>
    <lineage>
        <taxon>Bacteria</taxon>
        <taxon>Bacillati</taxon>
        <taxon>Actinomycetota</taxon>
        <taxon>Actinomycetes</taxon>
        <taxon>Micromonosporales</taxon>
        <taxon>Micromonosporaceae</taxon>
        <taxon>Actinoplanes</taxon>
    </lineage>
</organism>
<dbReference type="AlphaFoldDB" id="A0A919SSB4"/>
<reference evidence="1" key="1">
    <citation type="submission" date="2021-03" db="EMBL/GenBank/DDBJ databases">
        <title>Whole genome shotgun sequence of Actinoplanes auranticolor NBRC 12245.</title>
        <authorList>
            <person name="Komaki H."/>
            <person name="Tamura T."/>
        </authorList>
    </citation>
    <scope>NUCLEOTIDE SEQUENCE</scope>
    <source>
        <strain evidence="1">NBRC 12245</strain>
    </source>
</reference>
<evidence type="ECO:0008006" key="3">
    <source>
        <dbReference type="Google" id="ProtNLM"/>
    </source>
</evidence>
<protein>
    <recommendedName>
        <fullName evidence="3">MinD-like ATPase involved in chromosome partitioning or flagellar assembly</fullName>
    </recommendedName>
</protein>
<dbReference type="PANTHER" id="PTHR43384">
    <property type="entry name" value="SEPTUM SITE-DETERMINING PROTEIN MIND HOMOLOG, CHLOROPLASTIC-RELATED"/>
    <property type="match status" value="1"/>
</dbReference>
<dbReference type="GO" id="GO:0005829">
    <property type="term" value="C:cytosol"/>
    <property type="evidence" value="ECO:0007669"/>
    <property type="project" value="TreeGrafter"/>
</dbReference>
<dbReference type="GO" id="GO:0051782">
    <property type="term" value="P:negative regulation of cell division"/>
    <property type="evidence" value="ECO:0007669"/>
    <property type="project" value="TreeGrafter"/>
</dbReference>
<gene>
    <name evidence="1" type="ORF">Aau02nite_76830</name>
</gene>
<keyword evidence="2" id="KW-1185">Reference proteome</keyword>
<accession>A0A919SSB4</accession>
<dbReference type="Gene3D" id="3.40.50.300">
    <property type="entry name" value="P-loop containing nucleotide triphosphate hydrolases"/>
    <property type="match status" value="1"/>
</dbReference>
<dbReference type="EMBL" id="BOQL01000067">
    <property type="protein sequence ID" value="GIM77617.1"/>
    <property type="molecule type" value="Genomic_DNA"/>
</dbReference>
<dbReference type="Proteomes" id="UP000681340">
    <property type="component" value="Unassembled WGS sequence"/>
</dbReference>
<evidence type="ECO:0000313" key="1">
    <source>
        <dbReference type="EMBL" id="GIM77617.1"/>
    </source>
</evidence>
<evidence type="ECO:0000313" key="2">
    <source>
        <dbReference type="Proteomes" id="UP000681340"/>
    </source>
</evidence>
<dbReference type="PANTHER" id="PTHR43384:SF14">
    <property type="entry name" value="ESX-1 SECRETION-ASSOCIATED PROTEIN ESPI"/>
    <property type="match status" value="1"/>
</dbReference>
<comment type="caution">
    <text evidence="1">The sequence shown here is derived from an EMBL/GenBank/DDBJ whole genome shotgun (WGS) entry which is preliminary data.</text>
</comment>
<name>A0A919SSB4_9ACTN</name>
<dbReference type="InterPro" id="IPR050625">
    <property type="entry name" value="ParA/MinD_ATPase"/>
</dbReference>
<dbReference type="GO" id="GO:0005524">
    <property type="term" value="F:ATP binding"/>
    <property type="evidence" value="ECO:0007669"/>
    <property type="project" value="TreeGrafter"/>
</dbReference>